<comment type="subcellular location">
    <subcellularLocation>
        <location evidence="1">Membrane</location>
    </subcellularLocation>
</comment>
<dbReference type="GO" id="GO:0016020">
    <property type="term" value="C:membrane"/>
    <property type="evidence" value="ECO:0007669"/>
    <property type="project" value="UniProtKB-SubCell"/>
</dbReference>
<feature type="non-terminal residue" evidence="7">
    <location>
        <position position="281"/>
    </location>
</feature>
<dbReference type="PANTHER" id="PTHR11471">
    <property type="entry name" value="TUMOR NECROSIS FACTOR FAMILY MEMBER"/>
    <property type="match status" value="1"/>
</dbReference>
<evidence type="ECO:0000313" key="8">
    <source>
        <dbReference type="Proteomes" id="UP001059041"/>
    </source>
</evidence>
<dbReference type="InterPro" id="IPR006052">
    <property type="entry name" value="TNF_dom"/>
</dbReference>
<proteinExistence type="inferred from homology"/>
<gene>
    <name evidence="7" type="ORF">IRJ41_023322</name>
</gene>
<evidence type="ECO:0000256" key="5">
    <source>
        <dbReference type="SAM" id="Phobius"/>
    </source>
</evidence>
<dbReference type="PANTHER" id="PTHR11471:SF55">
    <property type="entry name" value="DEATH LIGAND 3"/>
    <property type="match status" value="1"/>
</dbReference>
<organism evidence="7 8">
    <name type="scientific">Triplophysa rosa</name>
    <name type="common">Cave loach</name>
    <dbReference type="NCBI Taxonomy" id="992332"/>
    <lineage>
        <taxon>Eukaryota</taxon>
        <taxon>Metazoa</taxon>
        <taxon>Chordata</taxon>
        <taxon>Craniata</taxon>
        <taxon>Vertebrata</taxon>
        <taxon>Euteleostomi</taxon>
        <taxon>Actinopterygii</taxon>
        <taxon>Neopterygii</taxon>
        <taxon>Teleostei</taxon>
        <taxon>Ostariophysi</taxon>
        <taxon>Cypriniformes</taxon>
        <taxon>Nemacheilidae</taxon>
        <taxon>Triplophysa</taxon>
    </lineage>
</organism>
<dbReference type="SUPFAM" id="SSF49842">
    <property type="entry name" value="TNF-like"/>
    <property type="match status" value="1"/>
</dbReference>
<sequence>TSNLQISSNYCQLDEIPSENKHARGQYIFILVLTLLLGTEMFVTAYVLFNFWEDIQRTDEAVGEGGYPVHCLSSDLTQTTGRQISSCDLFNEELKRSAQQRLLLDIQNSLLEALGEHNITDVFKPAVHVGAKQELKQFQGPQTDGSADVVSTLHRIQWDNTRGQISQEGLMRLSPSGEIAVPQDGIYFVFSQVNFETHIGNALHFTQYLYKRTASYTWPVMLAKAVVTPCMSGRPGVQLYSSHQGALFRLEKGDRLSLYVSNISAVRFPLEATYFGAFMIN</sequence>
<keyword evidence="4 5" id="KW-0472">Membrane</keyword>
<evidence type="ECO:0000256" key="3">
    <source>
        <dbReference type="ARBA" id="ARBA00022514"/>
    </source>
</evidence>
<dbReference type="AlphaFoldDB" id="A0A9W7X344"/>
<dbReference type="PROSITE" id="PS50049">
    <property type="entry name" value="THD_2"/>
    <property type="match status" value="1"/>
</dbReference>
<dbReference type="Gene3D" id="2.60.120.40">
    <property type="match status" value="1"/>
</dbReference>
<keyword evidence="5" id="KW-1133">Transmembrane helix</keyword>
<dbReference type="GO" id="GO:0005615">
    <property type="term" value="C:extracellular space"/>
    <property type="evidence" value="ECO:0007669"/>
    <property type="project" value="UniProtKB-KW"/>
</dbReference>
<dbReference type="Pfam" id="PF00229">
    <property type="entry name" value="TNF"/>
    <property type="match status" value="1"/>
</dbReference>
<keyword evidence="8" id="KW-1185">Reference proteome</keyword>
<dbReference type="GO" id="GO:0005164">
    <property type="term" value="F:tumor necrosis factor receptor binding"/>
    <property type="evidence" value="ECO:0007669"/>
    <property type="project" value="InterPro"/>
</dbReference>
<dbReference type="InterPro" id="IPR008983">
    <property type="entry name" value="Tumour_necrosis_fac-like_dom"/>
</dbReference>
<dbReference type="EMBL" id="JAFHDT010000002">
    <property type="protein sequence ID" value="KAI7813707.1"/>
    <property type="molecule type" value="Genomic_DNA"/>
</dbReference>
<evidence type="ECO:0000256" key="4">
    <source>
        <dbReference type="ARBA" id="ARBA00023136"/>
    </source>
</evidence>
<dbReference type="GO" id="GO:0006955">
    <property type="term" value="P:immune response"/>
    <property type="evidence" value="ECO:0007669"/>
    <property type="project" value="InterPro"/>
</dbReference>
<evidence type="ECO:0000259" key="6">
    <source>
        <dbReference type="PROSITE" id="PS50049"/>
    </source>
</evidence>
<protein>
    <submittedName>
        <fullName evidence="7">Death ligand 3</fullName>
    </submittedName>
</protein>
<keyword evidence="3" id="KW-0202">Cytokine</keyword>
<dbReference type="GO" id="GO:0005125">
    <property type="term" value="F:cytokine activity"/>
    <property type="evidence" value="ECO:0007669"/>
    <property type="project" value="UniProtKB-KW"/>
</dbReference>
<name>A0A9W7X344_TRIRA</name>
<evidence type="ECO:0000256" key="2">
    <source>
        <dbReference type="ARBA" id="ARBA00008670"/>
    </source>
</evidence>
<comment type="similarity">
    <text evidence="2">Belongs to the tumor necrosis factor family.</text>
</comment>
<feature type="domain" description="THD" evidence="6">
    <location>
        <begin position="125"/>
        <end position="280"/>
    </location>
</feature>
<reference evidence="7" key="1">
    <citation type="submission" date="2021-02" db="EMBL/GenBank/DDBJ databases">
        <title>Comparative genomics reveals that relaxation of natural selection precedes convergent phenotypic evolution of cavefish.</title>
        <authorList>
            <person name="Peng Z."/>
        </authorList>
    </citation>
    <scope>NUCLEOTIDE SEQUENCE</scope>
    <source>
        <tissue evidence="7">Muscle</tissue>
    </source>
</reference>
<accession>A0A9W7X344</accession>
<evidence type="ECO:0000313" key="7">
    <source>
        <dbReference type="EMBL" id="KAI7813707.1"/>
    </source>
</evidence>
<dbReference type="Proteomes" id="UP001059041">
    <property type="component" value="Linkage Group LG2"/>
</dbReference>
<dbReference type="CDD" id="cd00184">
    <property type="entry name" value="TNF"/>
    <property type="match status" value="1"/>
</dbReference>
<keyword evidence="5" id="KW-0812">Transmembrane</keyword>
<evidence type="ECO:0000256" key="1">
    <source>
        <dbReference type="ARBA" id="ARBA00004370"/>
    </source>
</evidence>
<feature type="transmembrane region" description="Helical" evidence="5">
    <location>
        <begin position="27"/>
        <end position="49"/>
    </location>
</feature>
<dbReference type="SMART" id="SM00207">
    <property type="entry name" value="TNF"/>
    <property type="match status" value="1"/>
</dbReference>
<comment type="caution">
    <text evidence="7">The sequence shown here is derived from an EMBL/GenBank/DDBJ whole genome shotgun (WGS) entry which is preliminary data.</text>
</comment>